<dbReference type="EMBL" id="KN657887">
    <property type="protein sequence ID" value="KHN21395.1"/>
    <property type="molecule type" value="Genomic_DNA"/>
</dbReference>
<accession>A0A0B2QJ66</accession>
<feature type="transmembrane region" description="Helical" evidence="1">
    <location>
        <begin position="15"/>
        <end position="36"/>
    </location>
</feature>
<keyword evidence="1" id="KW-1133">Transmembrane helix</keyword>
<protein>
    <submittedName>
        <fullName evidence="2">Uncharacterized protein</fullName>
    </submittedName>
</protein>
<evidence type="ECO:0000313" key="2">
    <source>
        <dbReference type="EMBL" id="KHN21395.1"/>
    </source>
</evidence>
<evidence type="ECO:0000256" key="1">
    <source>
        <dbReference type="SAM" id="Phobius"/>
    </source>
</evidence>
<dbReference type="AlphaFoldDB" id="A0A0B2QJ66"/>
<dbReference type="Proteomes" id="UP000053555">
    <property type="component" value="Unassembled WGS sequence"/>
</dbReference>
<sequence>FGIVNFSDLFLKSGIINFCCWLIFCSLLFVASLKAIDGHGEAMDLSVAKRHL</sequence>
<name>A0A0B2QJ66_GLYSO</name>
<gene>
    <name evidence="2" type="ORF">glysoja_026596</name>
</gene>
<proteinExistence type="predicted"/>
<organism evidence="2">
    <name type="scientific">Glycine soja</name>
    <name type="common">Wild soybean</name>
    <dbReference type="NCBI Taxonomy" id="3848"/>
    <lineage>
        <taxon>Eukaryota</taxon>
        <taxon>Viridiplantae</taxon>
        <taxon>Streptophyta</taxon>
        <taxon>Embryophyta</taxon>
        <taxon>Tracheophyta</taxon>
        <taxon>Spermatophyta</taxon>
        <taxon>Magnoliopsida</taxon>
        <taxon>eudicotyledons</taxon>
        <taxon>Gunneridae</taxon>
        <taxon>Pentapetalae</taxon>
        <taxon>rosids</taxon>
        <taxon>fabids</taxon>
        <taxon>Fabales</taxon>
        <taxon>Fabaceae</taxon>
        <taxon>Papilionoideae</taxon>
        <taxon>50 kb inversion clade</taxon>
        <taxon>NPAAA clade</taxon>
        <taxon>indigoferoid/millettioid clade</taxon>
        <taxon>Phaseoleae</taxon>
        <taxon>Glycine</taxon>
        <taxon>Glycine subgen. Soja</taxon>
    </lineage>
</organism>
<keyword evidence="1" id="KW-0472">Membrane</keyword>
<keyword evidence="1" id="KW-0812">Transmembrane</keyword>
<reference evidence="2" key="1">
    <citation type="submission" date="2014-07" db="EMBL/GenBank/DDBJ databases">
        <title>Identification of a novel salt tolerance gene in wild soybean by whole-genome sequencing.</title>
        <authorList>
            <person name="Lam H.-M."/>
            <person name="Qi X."/>
            <person name="Li M.-W."/>
            <person name="Liu X."/>
            <person name="Xie M."/>
            <person name="Ni M."/>
            <person name="Xu X."/>
        </authorList>
    </citation>
    <scope>NUCLEOTIDE SEQUENCE [LARGE SCALE GENOMIC DNA]</scope>
    <source>
        <tissue evidence="2">Root</tissue>
    </source>
</reference>
<feature type="non-terminal residue" evidence="2">
    <location>
        <position position="1"/>
    </location>
</feature>